<organism evidence="1 2">
    <name type="scientific">Paractinoplanes ferrugineus</name>
    <dbReference type="NCBI Taxonomy" id="113564"/>
    <lineage>
        <taxon>Bacteria</taxon>
        <taxon>Bacillati</taxon>
        <taxon>Actinomycetota</taxon>
        <taxon>Actinomycetes</taxon>
        <taxon>Micromonosporales</taxon>
        <taxon>Micromonosporaceae</taxon>
        <taxon>Paractinoplanes</taxon>
    </lineage>
</organism>
<name>A0A919J3B5_9ACTN</name>
<proteinExistence type="predicted"/>
<accession>A0A919J3B5</accession>
<gene>
    <name evidence="1" type="ORF">Afe05nite_16560</name>
</gene>
<dbReference type="InterPro" id="IPR035948">
    <property type="entry name" value="YwqG-like_sf"/>
</dbReference>
<dbReference type="SUPFAM" id="SSF103032">
    <property type="entry name" value="Hypothetical protein YwqG"/>
    <property type="match status" value="1"/>
</dbReference>
<dbReference type="InterPro" id="IPR015315">
    <property type="entry name" value="DUF1963"/>
</dbReference>
<dbReference type="Gene3D" id="2.30.320.10">
    <property type="entry name" value="YwqG-like"/>
    <property type="match status" value="1"/>
</dbReference>
<evidence type="ECO:0000313" key="1">
    <source>
        <dbReference type="EMBL" id="GIE09816.1"/>
    </source>
</evidence>
<dbReference type="Pfam" id="PF09234">
    <property type="entry name" value="DUF1963"/>
    <property type="match status" value="1"/>
</dbReference>
<sequence>MWNEALLWTSLVQIDSDNDTEMVWGDCGSLYWVRRRDDLAAGRFDAAAFIFQCY</sequence>
<dbReference type="EMBL" id="BOMM01000012">
    <property type="protein sequence ID" value="GIE09816.1"/>
    <property type="molecule type" value="Genomic_DNA"/>
</dbReference>
<dbReference type="Proteomes" id="UP000598174">
    <property type="component" value="Unassembled WGS sequence"/>
</dbReference>
<evidence type="ECO:0000313" key="2">
    <source>
        <dbReference type="Proteomes" id="UP000598174"/>
    </source>
</evidence>
<protein>
    <recommendedName>
        <fullName evidence="3">DUF1963 domain-containing protein</fullName>
    </recommendedName>
</protein>
<reference evidence="1" key="1">
    <citation type="submission" date="2021-01" db="EMBL/GenBank/DDBJ databases">
        <title>Whole genome shotgun sequence of Actinoplanes ferrugineus NBRC 15555.</title>
        <authorList>
            <person name="Komaki H."/>
            <person name="Tamura T."/>
        </authorList>
    </citation>
    <scope>NUCLEOTIDE SEQUENCE</scope>
    <source>
        <strain evidence="1">NBRC 15555</strain>
    </source>
</reference>
<keyword evidence="2" id="KW-1185">Reference proteome</keyword>
<evidence type="ECO:0008006" key="3">
    <source>
        <dbReference type="Google" id="ProtNLM"/>
    </source>
</evidence>
<comment type="caution">
    <text evidence="1">The sequence shown here is derived from an EMBL/GenBank/DDBJ whole genome shotgun (WGS) entry which is preliminary data.</text>
</comment>
<dbReference type="AlphaFoldDB" id="A0A919J3B5"/>